<proteinExistence type="predicted"/>
<dbReference type="AlphaFoldDB" id="Q0FVQ3"/>
<dbReference type="RefSeq" id="WP_007795203.1">
    <property type="nucleotide sequence ID" value="NZ_DS022276.1"/>
</dbReference>
<reference evidence="2 3" key="1">
    <citation type="journal article" date="2010" name="J. Bacteriol.">
        <title>Genome sequences of Pelagibaca bermudensis HTCC2601T and Maritimibacter alkaliphilus HTCC2654T, the type strains of two marine Roseobacter genera.</title>
        <authorList>
            <person name="Thrash J.C."/>
            <person name="Cho J.C."/>
            <person name="Ferriera S."/>
            <person name="Johnson J."/>
            <person name="Vergin K.L."/>
            <person name="Giovannoni S.J."/>
        </authorList>
    </citation>
    <scope>NUCLEOTIDE SEQUENCE [LARGE SCALE GENOMIC DNA]</scope>
    <source>
        <strain evidence="3">DSM 26914 / JCM 13377 / KCTC 12554 / HTCC2601</strain>
    </source>
</reference>
<evidence type="ECO:0000313" key="3">
    <source>
        <dbReference type="Proteomes" id="UP000006230"/>
    </source>
</evidence>
<dbReference type="EMBL" id="AATQ01000002">
    <property type="protein sequence ID" value="EAU48073.1"/>
    <property type="molecule type" value="Genomic_DNA"/>
</dbReference>
<dbReference type="Proteomes" id="UP000006230">
    <property type="component" value="Unassembled WGS sequence"/>
</dbReference>
<keyword evidence="1" id="KW-1133">Transmembrane helix</keyword>
<dbReference type="HOGENOM" id="CLU_3151024_0_0_5"/>
<feature type="transmembrane region" description="Helical" evidence="1">
    <location>
        <begin position="7"/>
        <end position="28"/>
    </location>
</feature>
<accession>Q0FVQ3</accession>
<protein>
    <submittedName>
        <fullName evidence="2">Uncharacterized protein</fullName>
    </submittedName>
</protein>
<sequence length="48" mass="5026">MSAIVTILLMAACVAGLFALNGVAIWWFGRLPVAEKPVTPSVGLNKQA</sequence>
<organism evidence="2 3">
    <name type="scientific">Salipiger bermudensis (strain DSM 26914 / JCM 13377 / KCTC 12554 / HTCC2601)</name>
    <name type="common">Pelagibaca bermudensis</name>
    <dbReference type="NCBI Taxonomy" id="314265"/>
    <lineage>
        <taxon>Bacteria</taxon>
        <taxon>Pseudomonadati</taxon>
        <taxon>Pseudomonadota</taxon>
        <taxon>Alphaproteobacteria</taxon>
        <taxon>Rhodobacterales</taxon>
        <taxon>Roseobacteraceae</taxon>
        <taxon>Salipiger</taxon>
    </lineage>
</organism>
<keyword evidence="1" id="KW-0812">Transmembrane</keyword>
<dbReference type="STRING" id="314265.R2601_13945"/>
<dbReference type="GeneID" id="92503872"/>
<evidence type="ECO:0000313" key="2">
    <source>
        <dbReference type="EMBL" id="EAU48073.1"/>
    </source>
</evidence>
<name>Q0FVQ3_SALBH</name>
<comment type="caution">
    <text evidence="2">The sequence shown here is derived from an EMBL/GenBank/DDBJ whole genome shotgun (WGS) entry which is preliminary data.</text>
</comment>
<keyword evidence="1" id="KW-0472">Membrane</keyword>
<keyword evidence="3" id="KW-1185">Reference proteome</keyword>
<gene>
    <name evidence="2" type="ORF">R2601_13945</name>
</gene>
<evidence type="ECO:0000256" key="1">
    <source>
        <dbReference type="SAM" id="Phobius"/>
    </source>
</evidence>